<feature type="signal peptide" evidence="1">
    <location>
        <begin position="1"/>
        <end position="25"/>
    </location>
</feature>
<reference evidence="2 3" key="1">
    <citation type="submission" date="2019-07" db="EMBL/GenBank/DDBJ databases">
        <title>Whole genome shotgun sequence of Cellulomonas xylanilytica NBRC 101102.</title>
        <authorList>
            <person name="Hosoyama A."/>
            <person name="Uohara A."/>
            <person name="Ohji S."/>
            <person name="Ichikawa N."/>
        </authorList>
    </citation>
    <scope>NUCLEOTIDE SEQUENCE [LARGE SCALE GENOMIC DNA]</scope>
    <source>
        <strain evidence="2 3">NBRC 101102</strain>
    </source>
</reference>
<keyword evidence="3" id="KW-1185">Reference proteome</keyword>
<comment type="caution">
    <text evidence="2">The sequence shown here is derived from an EMBL/GenBank/DDBJ whole genome shotgun (WGS) entry which is preliminary data.</text>
</comment>
<accession>A0A510V8H7</accession>
<feature type="chain" id="PRO_5039590370" evidence="1">
    <location>
        <begin position="26"/>
        <end position="340"/>
    </location>
</feature>
<dbReference type="Proteomes" id="UP000321118">
    <property type="component" value="Unassembled WGS sequence"/>
</dbReference>
<gene>
    <name evidence="2" type="ORF">CXY01_36890</name>
</gene>
<evidence type="ECO:0000313" key="3">
    <source>
        <dbReference type="Proteomes" id="UP000321118"/>
    </source>
</evidence>
<sequence>MLTSTTLPVAAALAAAAVLSSAASAAVAAEPGFGGSTTATRTPPAVVSPVAAGAGVAVEVRQVGSTSSGGSFERSSTMVVPRACWYGRGPTGAVYFETWRPGGLVESGGWSPSADQYVDPTLHANFEAYASVEGNWFEATCRADAPVSYRTAYYAAHPGIYVEPGDPVPVVEVGVDPAVLAQAARDAMDLPVGTIAWNPSMAGSGATVVGVETWVWVQDAPTTVSVRAQVGGTWAQVDATLSGMEVSAPGADPVHCTDTGTPWSPDAAGTTCAIRFSRSSADQPIVEGQVLPTTTLTLTASWAASWTSSLDDTVTPMDTQPITTTAQIPVAELQTLVTQG</sequence>
<keyword evidence="1" id="KW-0732">Signal</keyword>
<name>A0A510V8H7_9CELL</name>
<protein>
    <submittedName>
        <fullName evidence="2">Uncharacterized protein</fullName>
    </submittedName>
</protein>
<proteinExistence type="predicted"/>
<dbReference type="EMBL" id="BJUB01000013">
    <property type="protein sequence ID" value="GEK23169.1"/>
    <property type="molecule type" value="Genomic_DNA"/>
</dbReference>
<evidence type="ECO:0000256" key="1">
    <source>
        <dbReference type="SAM" id="SignalP"/>
    </source>
</evidence>
<organism evidence="2 3">
    <name type="scientific">Cellulomonas xylanilytica</name>
    <dbReference type="NCBI Taxonomy" id="233583"/>
    <lineage>
        <taxon>Bacteria</taxon>
        <taxon>Bacillati</taxon>
        <taxon>Actinomycetota</taxon>
        <taxon>Actinomycetes</taxon>
        <taxon>Micrococcales</taxon>
        <taxon>Cellulomonadaceae</taxon>
        <taxon>Cellulomonas</taxon>
    </lineage>
</organism>
<dbReference type="AlphaFoldDB" id="A0A510V8H7"/>
<evidence type="ECO:0000313" key="2">
    <source>
        <dbReference type="EMBL" id="GEK23169.1"/>
    </source>
</evidence>